<reference evidence="3" key="1">
    <citation type="submission" date="2023-01" db="EMBL/GenBank/DDBJ databases">
        <title>Metagenome sequencing of chrysophaentin producing Chrysophaeum taylorii.</title>
        <authorList>
            <person name="Davison J."/>
            <person name="Bewley C."/>
        </authorList>
    </citation>
    <scope>NUCLEOTIDE SEQUENCE</scope>
    <source>
        <strain evidence="3">NIES-1699</strain>
    </source>
</reference>
<protein>
    <recommendedName>
        <fullName evidence="2">BRCT domain-containing protein</fullName>
    </recommendedName>
</protein>
<dbReference type="Proteomes" id="UP001230188">
    <property type="component" value="Unassembled WGS sequence"/>
</dbReference>
<keyword evidence="1" id="KW-0677">Repeat</keyword>
<dbReference type="Pfam" id="PF12738">
    <property type="entry name" value="PTCB-BRCT"/>
    <property type="match status" value="2"/>
</dbReference>
<dbReference type="GO" id="GO:0033314">
    <property type="term" value="P:mitotic DNA replication checkpoint signaling"/>
    <property type="evidence" value="ECO:0007669"/>
    <property type="project" value="TreeGrafter"/>
</dbReference>
<evidence type="ECO:0000256" key="1">
    <source>
        <dbReference type="ARBA" id="ARBA00022737"/>
    </source>
</evidence>
<dbReference type="InterPro" id="IPR059215">
    <property type="entry name" value="BRCT2_TopBP1-like"/>
</dbReference>
<keyword evidence="4" id="KW-1185">Reference proteome</keyword>
<evidence type="ECO:0000313" key="4">
    <source>
        <dbReference type="Proteomes" id="UP001230188"/>
    </source>
</evidence>
<dbReference type="PANTHER" id="PTHR13561">
    <property type="entry name" value="DNA REPLICATION REGULATOR DPB11-RELATED"/>
    <property type="match status" value="1"/>
</dbReference>
<dbReference type="CDD" id="cd17731">
    <property type="entry name" value="BRCT_TopBP1_rpt2_like"/>
    <property type="match status" value="2"/>
</dbReference>
<dbReference type="Gene3D" id="3.40.50.10190">
    <property type="entry name" value="BRCT domain"/>
    <property type="match status" value="3"/>
</dbReference>
<gene>
    <name evidence="3" type="ORF">CTAYLR_007209</name>
</gene>
<dbReference type="SUPFAM" id="SSF52113">
    <property type="entry name" value="BRCT domain"/>
    <property type="match status" value="3"/>
</dbReference>
<dbReference type="PROSITE" id="PS50172">
    <property type="entry name" value="BRCT"/>
    <property type="match status" value="3"/>
</dbReference>
<dbReference type="SMART" id="SM00292">
    <property type="entry name" value="BRCT"/>
    <property type="match status" value="3"/>
</dbReference>
<dbReference type="GO" id="GO:0007095">
    <property type="term" value="P:mitotic G2 DNA damage checkpoint signaling"/>
    <property type="evidence" value="ECO:0007669"/>
    <property type="project" value="TreeGrafter"/>
</dbReference>
<feature type="domain" description="BRCT" evidence="2">
    <location>
        <begin position="231"/>
        <end position="331"/>
    </location>
</feature>
<dbReference type="GO" id="GO:0006270">
    <property type="term" value="P:DNA replication initiation"/>
    <property type="evidence" value="ECO:0007669"/>
    <property type="project" value="TreeGrafter"/>
</dbReference>
<sequence length="334" mass="36734">MQLNGESLGLRRSRVLAGARLTSTGLEKEVRCEMERLAKELGARWSAELTEKTTHLIAATANSDKYRAATRPPLENEVIVATPAWVRACHETVTRRDPSEFGLPPLAGIVVCVTNYALEQRDAFEERVEALGGTFGGSLERGRTTHLVANEAMGSKFEHARAWGLPIVDARWLEACEASGRCLDASNFSVCLPAVVVAEPRVRRQQEHPAAPPTLLGDKLAALDETLADAEPSRVFASCRFYIHGTTRDILLATDGWLKCLRLINMGLGAVYPTYFGRNIITHVLVPPDAEPLPRTAKHKTYKDARDLVNANWLAQSLLAQTLLDTLDFKPVCV</sequence>
<dbReference type="InterPro" id="IPR036420">
    <property type="entry name" value="BRCT_dom_sf"/>
</dbReference>
<dbReference type="AlphaFoldDB" id="A0AAD7XTS3"/>
<feature type="domain" description="BRCT" evidence="2">
    <location>
        <begin position="11"/>
        <end position="103"/>
    </location>
</feature>
<evidence type="ECO:0000313" key="3">
    <source>
        <dbReference type="EMBL" id="KAJ8612571.1"/>
    </source>
</evidence>
<accession>A0AAD7XTS3</accession>
<feature type="domain" description="BRCT" evidence="2">
    <location>
        <begin position="106"/>
        <end position="190"/>
    </location>
</feature>
<comment type="caution">
    <text evidence="3">The sequence shown here is derived from an EMBL/GenBank/DDBJ whole genome shotgun (WGS) entry which is preliminary data.</text>
</comment>
<dbReference type="EMBL" id="JAQMWT010000046">
    <property type="protein sequence ID" value="KAJ8612571.1"/>
    <property type="molecule type" value="Genomic_DNA"/>
</dbReference>
<dbReference type="PANTHER" id="PTHR13561:SF20">
    <property type="entry name" value="DNA TOPOISOMERASE 2-BINDING PROTEIN 1"/>
    <property type="match status" value="1"/>
</dbReference>
<organism evidence="3 4">
    <name type="scientific">Chrysophaeum taylorii</name>
    <dbReference type="NCBI Taxonomy" id="2483200"/>
    <lineage>
        <taxon>Eukaryota</taxon>
        <taxon>Sar</taxon>
        <taxon>Stramenopiles</taxon>
        <taxon>Ochrophyta</taxon>
        <taxon>Pelagophyceae</taxon>
        <taxon>Pelagomonadales</taxon>
        <taxon>Pelagomonadaceae</taxon>
        <taxon>Chrysophaeum</taxon>
    </lineage>
</organism>
<evidence type="ECO:0000259" key="2">
    <source>
        <dbReference type="PROSITE" id="PS50172"/>
    </source>
</evidence>
<name>A0AAD7XTS3_9STRA</name>
<dbReference type="InterPro" id="IPR001357">
    <property type="entry name" value="BRCT_dom"/>
</dbReference>
<proteinExistence type="predicted"/>